<dbReference type="CDD" id="cd05483">
    <property type="entry name" value="retropepsin_like_bacteria"/>
    <property type="match status" value="1"/>
</dbReference>
<sequence>MPQRVRFQPYGRIPVIEAKLNGKPAFFIVDTGASVSILNEQAARHFGFRIATEGMYEAVEVTGFNGTSTMHHAGRCILEIGDLQIRSLRFKSRDMSDFSSVFFDQERIRIAGILGADMLTQYNMTIDFGTKTLVFKATPISK</sequence>
<keyword evidence="2" id="KW-1185">Reference proteome</keyword>
<dbReference type="InterPro" id="IPR034122">
    <property type="entry name" value="Retropepsin-like_bacterial"/>
</dbReference>
<dbReference type="Pfam" id="PF13975">
    <property type="entry name" value="gag-asp_proteas"/>
    <property type="match status" value="1"/>
</dbReference>
<dbReference type="Gene3D" id="2.40.70.10">
    <property type="entry name" value="Acid Proteases"/>
    <property type="match status" value="1"/>
</dbReference>
<organism evidence="1 2">
    <name type="scientific">Chryseolinea lacunae</name>
    <dbReference type="NCBI Taxonomy" id="2801331"/>
    <lineage>
        <taxon>Bacteria</taxon>
        <taxon>Pseudomonadati</taxon>
        <taxon>Bacteroidota</taxon>
        <taxon>Cytophagia</taxon>
        <taxon>Cytophagales</taxon>
        <taxon>Fulvivirgaceae</taxon>
        <taxon>Chryseolinea</taxon>
    </lineage>
</organism>
<dbReference type="SUPFAM" id="SSF50630">
    <property type="entry name" value="Acid proteases"/>
    <property type="match status" value="1"/>
</dbReference>
<keyword evidence="1" id="KW-0645">Protease</keyword>
<dbReference type="RefSeq" id="WP_202012193.1">
    <property type="nucleotide sequence ID" value="NZ_JAERRB010000006.1"/>
</dbReference>
<dbReference type="GO" id="GO:0006508">
    <property type="term" value="P:proteolysis"/>
    <property type="evidence" value="ECO:0007669"/>
    <property type="project" value="UniProtKB-KW"/>
</dbReference>
<reference evidence="1 2" key="1">
    <citation type="submission" date="2021-01" db="EMBL/GenBank/DDBJ databases">
        <title>Chryseolinea sp. Jin1 Genome sequencing and assembly.</title>
        <authorList>
            <person name="Kim I."/>
        </authorList>
    </citation>
    <scope>NUCLEOTIDE SEQUENCE [LARGE SCALE GENOMIC DNA]</scope>
    <source>
        <strain evidence="1 2">Jin1</strain>
    </source>
</reference>
<protein>
    <submittedName>
        <fullName evidence="1">Clan AA aspartic protease</fullName>
    </submittedName>
</protein>
<name>A0ABS1KUJ5_9BACT</name>
<evidence type="ECO:0000313" key="2">
    <source>
        <dbReference type="Proteomes" id="UP000613030"/>
    </source>
</evidence>
<dbReference type="EMBL" id="JAERRB010000006">
    <property type="protein sequence ID" value="MBL0743144.1"/>
    <property type="molecule type" value="Genomic_DNA"/>
</dbReference>
<dbReference type="PROSITE" id="PS00141">
    <property type="entry name" value="ASP_PROTEASE"/>
    <property type="match status" value="1"/>
</dbReference>
<keyword evidence="1" id="KW-0378">Hydrolase</keyword>
<evidence type="ECO:0000313" key="1">
    <source>
        <dbReference type="EMBL" id="MBL0743144.1"/>
    </source>
</evidence>
<dbReference type="InterPro" id="IPR021109">
    <property type="entry name" value="Peptidase_aspartic_dom_sf"/>
</dbReference>
<dbReference type="Proteomes" id="UP000613030">
    <property type="component" value="Unassembled WGS sequence"/>
</dbReference>
<proteinExistence type="predicted"/>
<comment type="caution">
    <text evidence="1">The sequence shown here is derived from an EMBL/GenBank/DDBJ whole genome shotgun (WGS) entry which is preliminary data.</text>
</comment>
<accession>A0ABS1KUJ5</accession>
<dbReference type="GO" id="GO:0008233">
    <property type="term" value="F:peptidase activity"/>
    <property type="evidence" value="ECO:0007669"/>
    <property type="project" value="UniProtKB-KW"/>
</dbReference>
<gene>
    <name evidence="1" type="ORF">JI741_18075</name>
</gene>
<dbReference type="InterPro" id="IPR001969">
    <property type="entry name" value="Aspartic_peptidase_AS"/>
</dbReference>